<sequence>MHPGRKCTAHTCRESNAKTVSRSCKRPYQDRAATTGIRTSRFEGAGAQCAAERMPDQARQNRQNAYLLAVNRFF</sequence>
<keyword evidence="2" id="KW-1185">Reference proteome</keyword>
<dbReference type="EMBL" id="JANPWB010000009">
    <property type="protein sequence ID" value="KAJ1150116.1"/>
    <property type="molecule type" value="Genomic_DNA"/>
</dbReference>
<protein>
    <submittedName>
        <fullName evidence="1">Uncharacterized protein</fullName>
    </submittedName>
</protein>
<dbReference type="AlphaFoldDB" id="A0AAV7RFC6"/>
<proteinExistence type="predicted"/>
<evidence type="ECO:0000313" key="2">
    <source>
        <dbReference type="Proteomes" id="UP001066276"/>
    </source>
</evidence>
<evidence type="ECO:0000313" key="1">
    <source>
        <dbReference type="EMBL" id="KAJ1150116.1"/>
    </source>
</evidence>
<gene>
    <name evidence="1" type="ORF">NDU88_002914</name>
</gene>
<dbReference type="Proteomes" id="UP001066276">
    <property type="component" value="Chromosome 5"/>
</dbReference>
<organism evidence="1 2">
    <name type="scientific">Pleurodeles waltl</name>
    <name type="common">Iberian ribbed newt</name>
    <dbReference type="NCBI Taxonomy" id="8319"/>
    <lineage>
        <taxon>Eukaryota</taxon>
        <taxon>Metazoa</taxon>
        <taxon>Chordata</taxon>
        <taxon>Craniata</taxon>
        <taxon>Vertebrata</taxon>
        <taxon>Euteleostomi</taxon>
        <taxon>Amphibia</taxon>
        <taxon>Batrachia</taxon>
        <taxon>Caudata</taxon>
        <taxon>Salamandroidea</taxon>
        <taxon>Salamandridae</taxon>
        <taxon>Pleurodelinae</taxon>
        <taxon>Pleurodeles</taxon>
    </lineage>
</organism>
<accession>A0AAV7RFC6</accession>
<name>A0AAV7RFC6_PLEWA</name>
<reference evidence="1" key="1">
    <citation type="journal article" date="2022" name="bioRxiv">
        <title>Sequencing and chromosome-scale assembly of the giantPleurodeles waltlgenome.</title>
        <authorList>
            <person name="Brown T."/>
            <person name="Elewa A."/>
            <person name="Iarovenko S."/>
            <person name="Subramanian E."/>
            <person name="Araus A.J."/>
            <person name="Petzold A."/>
            <person name="Susuki M."/>
            <person name="Suzuki K.-i.T."/>
            <person name="Hayashi T."/>
            <person name="Toyoda A."/>
            <person name="Oliveira C."/>
            <person name="Osipova E."/>
            <person name="Leigh N.D."/>
            <person name="Simon A."/>
            <person name="Yun M.H."/>
        </authorList>
    </citation>
    <scope>NUCLEOTIDE SEQUENCE</scope>
    <source>
        <strain evidence="1">20211129_DDA</strain>
        <tissue evidence="1">Liver</tissue>
    </source>
</reference>
<comment type="caution">
    <text evidence="1">The sequence shown here is derived from an EMBL/GenBank/DDBJ whole genome shotgun (WGS) entry which is preliminary data.</text>
</comment>